<proteinExistence type="inferred from homology"/>
<dbReference type="EC" id="5.5.1.19" evidence="2"/>
<dbReference type="Proteomes" id="UP000253727">
    <property type="component" value="Unassembled WGS sequence"/>
</dbReference>
<dbReference type="NCBIfam" id="TIGR01789">
    <property type="entry name" value="lycopene_cycl"/>
    <property type="match status" value="1"/>
</dbReference>
<dbReference type="AlphaFoldDB" id="A0A369QCR8"/>
<dbReference type="GO" id="GO:0016705">
    <property type="term" value="F:oxidoreductase activity, acting on paired donors, with incorporation or reduction of molecular oxygen"/>
    <property type="evidence" value="ECO:0007669"/>
    <property type="project" value="InterPro"/>
</dbReference>
<dbReference type="GO" id="GO:0045436">
    <property type="term" value="F:lycopene beta cyclase activity"/>
    <property type="evidence" value="ECO:0007669"/>
    <property type="project" value="InterPro"/>
</dbReference>
<dbReference type="Pfam" id="PF05834">
    <property type="entry name" value="Lycopene_cycl"/>
    <property type="match status" value="1"/>
</dbReference>
<comment type="caution">
    <text evidence="2">The sequence shown here is derived from an EMBL/GenBank/DDBJ whole genome shotgun (WGS) entry which is preliminary data.</text>
</comment>
<sequence length="396" mass="43096">MKKFRKCDMAIIGGGLSGGLIALAAIRAHPKLDIALIEAGETLGGNHRWSWFESDLDPAATALLAPFRKTEWDTGYDVRFPAYARTLDARYRSLASEDFDAALQRELNQGSIVTGQAVTRFDASGLTLADGSTIDARTVIDCRGISDAPELTGGWQVFMGRHMRTAAPHGLDRPIIMDATVAQHGAYRFVYVLPLGANEVFIEDTYYADEPALDRRALGARIEAYAKANGWDGEIIGNETGVLPVITGGDFGAFQQARATPGVALAGARGGFVHPLTSYTLAMATRIALLVANNALLPGDQLAALLAVEAKRHWQRTGFYRLLGNMLFGAAEPDERYRVFERFYRLRQPLIERFYAANSTFADKARILSGRPPVPVSRAIGALVGARPNLIRKITS</sequence>
<name>A0A369QCR8_9SPHN</name>
<evidence type="ECO:0000313" key="3">
    <source>
        <dbReference type="Proteomes" id="UP000253727"/>
    </source>
</evidence>
<protein>
    <submittedName>
        <fullName evidence="2">Lycopene beta-cyclase</fullName>
        <ecNumber evidence="2">5.5.1.19</ecNumber>
    </submittedName>
</protein>
<evidence type="ECO:0000256" key="1">
    <source>
        <dbReference type="ARBA" id="ARBA00006599"/>
    </source>
</evidence>
<dbReference type="SUPFAM" id="SSF51905">
    <property type="entry name" value="FAD/NAD(P)-binding domain"/>
    <property type="match status" value="1"/>
</dbReference>
<dbReference type="GO" id="GO:0016117">
    <property type="term" value="P:carotenoid biosynthetic process"/>
    <property type="evidence" value="ECO:0007669"/>
    <property type="project" value="InterPro"/>
</dbReference>
<dbReference type="EMBL" id="QBKA01000002">
    <property type="protein sequence ID" value="RDC60709.1"/>
    <property type="molecule type" value="Genomic_DNA"/>
</dbReference>
<organism evidence="2 3">
    <name type="scientific">Alteripontixanthobacter maritimus</name>
    <dbReference type="NCBI Taxonomy" id="2161824"/>
    <lineage>
        <taxon>Bacteria</taxon>
        <taxon>Pseudomonadati</taxon>
        <taxon>Pseudomonadota</taxon>
        <taxon>Alphaproteobacteria</taxon>
        <taxon>Sphingomonadales</taxon>
        <taxon>Erythrobacteraceae</taxon>
        <taxon>Alteripontixanthobacter</taxon>
    </lineage>
</organism>
<dbReference type="InterPro" id="IPR036188">
    <property type="entry name" value="FAD/NAD-bd_sf"/>
</dbReference>
<keyword evidence="2" id="KW-0413">Isomerase</keyword>
<dbReference type="Gene3D" id="3.50.50.60">
    <property type="entry name" value="FAD/NAD(P)-binding domain"/>
    <property type="match status" value="1"/>
</dbReference>
<dbReference type="NCBIfam" id="TIGR01790">
    <property type="entry name" value="carotene-cycl"/>
    <property type="match status" value="1"/>
</dbReference>
<reference evidence="2 3" key="1">
    <citation type="submission" date="2018-04" db="EMBL/GenBank/DDBJ databases">
        <title>Altererythrobacter sp. HME9302 genome sequencing and assembly.</title>
        <authorList>
            <person name="Kang H."/>
            <person name="Kim H."/>
            <person name="Joh K."/>
        </authorList>
    </citation>
    <scope>NUCLEOTIDE SEQUENCE [LARGE SCALE GENOMIC DNA]</scope>
    <source>
        <strain evidence="2 3">HME9302</strain>
    </source>
</reference>
<dbReference type="RefSeq" id="WP_326833162.1">
    <property type="nucleotide sequence ID" value="NZ_QBKA01000002.1"/>
</dbReference>
<gene>
    <name evidence="2" type="primary">lcyB</name>
    <name evidence="2" type="ORF">HME9302_01924</name>
</gene>
<keyword evidence="3" id="KW-1185">Reference proteome</keyword>
<comment type="similarity">
    <text evidence="1">Belongs to the lycopene cyclase family.</text>
</comment>
<dbReference type="InterPro" id="IPR008461">
    <property type="entry name" value="CrtY"/>
</dbReference>
<evidence type="ECO:0000313" key="2">
    <source>
        <dbReference type="EMBL" id="RDC60709.1"/>
    </source>
</evidence>
<accession>A0A369QCR8</accession>
<dbReference type="InterPro" id="IPR010108">
    <property type="entry name" value="Lycopene_cyclase_b/e"/>
</dbReference>